<dbReference type="InterPro" id="IPR003661">
    <property type="entry name" value="HisK_dim/P_dom"/>
</dbReference>
<evidence type="ECO:0000256" key="3">
    <source>
        <dbReference type="ARBA" id="ARBA00022553"/>
    </source>
</evidence>
<feature type="transmembrane region" description="Helical" evidence="4">
    <location>
        <begin position="54"/>
        <end position="72"/>
    </location>
</feature>
<evidence type="ECO:0000256" key="4">
    <source>
        <dbReference type="SAM" id="Phobius"/>
    </source>
</evidence>
<dbReference type="GO" id="GO:0000155">
    <property type="term" value="F:phosphorelay sensor kinase activity"/>
    <property type="evidence" value="ECO:0007669"/>
    <property type="project" value="InterPro"/>
</dbReference>
<dbReference type="Gene3D" id="3.30.565.10">
    <property type="entry name" value="Histidine kinase-like ATPase, C-terminal domain"/>
    <property type="match status" value="1"/>
</dbReference>
<keyword evidence="6" id="KW-0418">Kinase</keyword>
<dbReference type="InterPro" id="IPR004358">
    <property type="entry name" value="Sig_transdc_His_kin-like_C"/>
</dbReference>
<protein>
    <recommendedName>
        <fullName evidence="2">histidine kinase</fullName>
        <ecNumber evidence="2">2.7.13.3</ecNumber>
    </recommendedName>
</protein>
<gene>
    <name evidence="6" type="ORF">AC731_011345</name>
</gene>
<dbReference type="EMBL" id="CP014646">
    <property type="protein sequence ID" value="AMO37482.1"/>
    <property type="molecule type" value="Genomic_DNA"/>
</dbReference>
<dbReference type="PANTHER" id="PTHR43065">
    <property type="entry name" value="SENSOR HISTIDINE KINASE"/>
    <property type="match status" value="1"/>
</dbReference>
<dbReference type="STRING" id="1134435.AC731_011345"/>
<keyword evidence="4" id="KW-1133">Transmembrane helix</keyword>
<feature type="transmembrane region" description="Helical" evidence="4">
    <location>
        <begin position="84"/>
        <end position="102"/>
    </location>
</feature>
<organism evidence="6 7">
    <name type="scientific">Thauera humireducens</name>
    <dbReference type="NCBI Taxonomy" id="1134435"/>
    <lineage>
        <taxon>Bacteria</taxon>
        <taxon>Pseudomonadati</taxon>
        <taxon>Pseudomonadota</taxon>
        <taxon>Betaproteobacteria</taxon>
        <taxon>Rhodocyclales</taxon>
        <taxon>Zoogloeaceae</taxon>
        <taxon>Thauera</taxon>
    </lineage>
</organism>
<evidence type="ECO:0000259" key="5">
    <source>
        <dbReference type="PROSITE" id="PS50109"/>
    </source>
</evidence>
<dbReference type="Pfam" id="PF00512">
    <property type="entry name" value="HisKA"/>
    <property type="match status" value="1"/>
</dbReference>
<dbReference type="InterPro" id="IPR036097">
    <property type="entry name" value="HisK_dim/P_sf"/>
</dbReference>
<feature type="transmembrane region" description="Helical" evidence="4">
    <location>
        <begin position="24"/>
        <end position="42"/>
    </location>
</feature>
<dbReference type="Pfam" id="PF25323">
    <property type="entry name" value="6TM_PilS"/>
    <property type="match status" value="1"/>
</dbReference>
<comment type="catalytic activity">
    <reaction evidence="1">
        <text>ATP + protein L-histidine = ADP + protein N-phospho-L-histidine.</text>
        <dbReference type="EC" id="2.7.13.3"/>
    </reaction>
</comment>
<dbReference type="Gene3D" id="1.10.287.130">
    <property type="match status" value="1"/>
</dbReference>
<dbReference type="SMART" id="SM00387">
    <property type="entry name" value="HATPase_c"/>
    <property type="match status" value="1"/>
</dbReference>
<dbReference type="SUPFAM" id="SSF47384">
    <property type="entry name" value="Homodimeric domain of signal transducing histidine kinase"/>
    <property type="match status" value="1"/>
</dbReference>
<keyword evidence="4" id="KW-0812">Transmembrane</keyword>
<feature type="transmembrane region" description="Helical" evidence="4">
    <location>
        <begin position="159"/>
        <end position="179"/>
    </location>
</feature>
<evidence type="ECO:0000256" key="2">
    <source>
        <dbReference type="ARBA" id="ARBA00012438"/>
    </source>
</evidence>
<dbReference type="InterPro" id="IPR036890">
    <property type="entry name" value="HATPase_C_sf"/>
</dbReference>
<name>A0A127K698_9RHOO</name>
<evidence type="ECO:0000313" key="6">
    <source>
        <dbReference type="EMBL" id="AMO37482.1"/>
    </source>
</evidence>
<feature type="domain" description="Histidine kinase" evidence="5">
    <location>
        <begin position="325"/>
        <end position="531"/>
    </location>
</feature>
<keyword evidence="6" id="KW-0808">Transferase</keyword>
<evidence type="ECO:0000313" key="7">
    <source>
        <dbReference type="Proteomes" id="UP000036902"/>
    </source>
</evidence>
<evidence type="ECO:0000256" key="1">
    <source>
        <dbReference type="ARBA" id="ARBA00000085"/>
    </source>
</evidence>
<dbReference type="SMART" id="SM00388">
    <property type="entry name" value="HisKA"/>
    <property type="match status" value="1"/>
</dbReference>
<dbReference type="RefSeq" id="WP_048706145.1">
    <property type="nucleotide sequence ID" value="NZ_CP014646.1"/>
</dbReference>
<dbReference type="Gene3D" id="3.30.450.20">
    <property type="entry name" value="PAS domain"/>
    <property type="match status" value="1"/>
</dbReference>
<proteinExistence type="predicted"/>
<reference evidence="7" key="1">
    <citation type="submission" date="2016-03" db="EMBL/GenBank/DDBJ databases">
        <authorList>
            <person name="Ma C."/>
            <person name="Zhou S."/>
            <person name="Yang G."/>
        </authorList>
    </citation>
    <scope>NUCLEOTIDE SEQUENCE [LARGE SCALE GENOMIC DNA]</scope>
    <source>
        <strain evidence="7">SgZ-1</strain>
    </source>
</reference>
<dbReference type="SUPFAM" id="SSF55874">
    <property type="entry name" value="ATPase domain of HSP90 chaperone/DNA topoisomerase II/histidine kinase"/>
    <property type="match status" value="1"/>
</dbReference>
<dbReference type="Pfam" id="PF02518">
    <property type="entry name" value="HATPase_c"/>
    <property type="match status" value="1"/>
</dbReference>
<dbReference type="KEGG" id="thu:AC731_011345"/>
<dbReference type="PROSITE" id="PS50109">
    <property type="entry name" value="HIS_KIN"/>
    <property type="match status" value="1"/>
</dbReference>
<dbReference type="InterPro" id="IPR005467">
    <property type="entry name" value="His_kinase_dom"/>
</dbReference>
<dbReference type="EC" id="2.7.13.3" evidence="2"/>
<dbReference type="InterPro" id="IPR003594">
    <property type="entry name" value="HATPase_dom"/>
</dbReference>
<feature type="transmembrane region" description="Helical" evidence="4">
    <location>
        <begin position="130"/>
        <end position="147"/>
    </location>
</feature>
<accession>A0A127K698</accession>
<dbReference type="CDD" id="cd00082">
    <property type="entry name" value="HisKA"/>
    <property type="match status" value="1"/>
</dbReference>
<keyword evidence="4" id="KW-0472">Membrane</keyword>
<dbReference type="AlphaFoldDB" id="A0A127K698"/>
<sequence length="531" mass="57337">MRTVSPDPVPTDVREASERSRRLSLRYFNLFRLLLAGLFVVAGREFGLGNEAPLVFNVISIGYLAAVLALGFPDAQRRFGVDRVIALQAIIDILALSVIMWASGGYRSGMPVLMMVILAGAGLVAEGRMVLFFASIATLAVLVENAWRLAVGGHSVDFLQVGIFCTGFFGIALVARLLALRAQNNASLAAERGALLAKQQAVNERIIRDMQDGVIVASQDGRALQANPQAAVLLGLCEAGPAMIEGRRLTDIDAAFDEVLLRCDADEGRLLRIGPAGRLLRCRAVCGEPGSAAAGDTLIYLTDFEDIQRQLQQIKLAALGRLTASMAHEIRNPLSAVTQAAELLADEKRAAMQSRLVRIINDNALRIEHMIRDVLALGRREQALPEALPLAAFVAGVIDERVFRHPEEHNIVDVDIDPTLTFAIDRAHLHQILDNLLANACRHCSGKPGAVQLQALPQAGGRIVLHVRDDGPGLDEATRRHLFEPFFTTHPKGTGLGLYIARELAEANDATLELAAAGPGANFMLSGRQRP</sequence>
<keyword evidence="3" id="KW-0597">Phosphoprotein</keyword>
<dbReference type="PRINTS" id="PR00344">
    <property type="entry name" value="BCTRLSENSOR"/>
</dbReference>
<keyword evidence="7" id="KW-1185">Reference proteome</keyword>
<dbReference type="PANTHER" id="PTHR43065:SF52">
    <property type="entry name" value="SENSOR PROTEIN KINASE PILS"/>
    <property type="match status" value="1"/>
</dbReference>
<dbReference type="Proteomes" id="UP000036902">
    <property type="component" value="Chromosome"/>
</dbReference>